<protein>
    <submittedName>
        <fullName evidence="1">Uncharacterized protein</fullName>
    </submittedName>
</protein>
<accession>A0A6A6QWU7</accession>
<evidence type="ECO:0000313" key="1">
    <source>
        <dbReference type="EMBL" id="KAF2495487.1"/>
    </source>
</evidence>
<proteinExistence type="predicted"/>
<organism evidence="1 2">
    <name type="scientific">Lophium mytilinum</name>
    <dbReference type="NCBI Taxonomy" id="390894"/>
    <lineage>
        <taxon>Eukaryota</taxon>
        <taxon>Fungi</taxon>
        <taxon>Dikarya</taxon>
        <taxon>Ascomycota</taxon>
        <taxon>Pezizomycotina</taxon>
        <taxon>Dothideomycetes</taxon>
        <taxon>Pleosporomycetidae</taxon>
        <taxon>Mytilinidiales</taxon>
        <taxon>Mytilinidiaceae</taxon>
        <taxon>Lophium</taxon>
    </lineage>
</organism>
<sequence>MTSSTYNLSADLTLMILMELESPTDLYSFVRTTKLFYQIFQNHKASVLSAVLHNAIHPAIMEDFLLANRAYSICSLSARREYIADLPGHFRRRLRNKEYRSRRLQRVKGYLEEDELLENFRDLDTLYSLCNLWTLVNGFIDDFAARAQAKLLAYCLRGPVAPGKSDPLVEQISSTPLSRLERARLFRAFCRFEEYRRLYGGPDHVCKRLDSWPLGEKLVQKDFLARYQPWELLEMFSIHNYLIKRMTEVVHEEEDTLFTMFAENVERESDDTKKFTSLENLELYDLEMFDDRYFQDCQIKFMVELGLPFLNHIATADFGRRLVAMKSFTNDTCTPTLDEVLKRALNTHWAMDKAPDQGRYEKVFKARLRRESPGYHFFSPSSPTRYPLLQEAGIIFWDQTRLDIAPSGLLDVFNPYVPPWKPFRNGDIYVYVDRSSPPPQPKPERRPTIGERLQSRVRSETLRQLGELESYHYVDEIITFLEDLEY</sequence>
<dbReference type="AlphaFoldDB" id="A0A6A6QWU7"/>
<reference evidence="1" key="1">
    <citation type="journal article" date="2020" name="Stud. Mycol.">
        <title>101 Dothideomycetes genomes: a test case for predicting lifestyles and emergence of pathogens.</title>
        <authorList>
            <person name="Haridas S."/>
            <person name="Albert R."/>
            <person name="Binder M."/>
            <person name="Bloem J."/>
            <person name="Labutti K."/>
            <person name="Salamov A."/>
            <person name="Andreopoulos B."/>
            <person name="Baker S."/>
            <person name="Barry K."/>
            <person name="Bills G."/>
            <person name="Bluhm B."/>
            <person name="Cannon C."/>
            <person name="Castanera R."/>
            <person name="Culley D."/>
            <person name="Daum C."/>
            <person name="Ezra D."/>
            <person name="Gonzalez J."/>
            <person name="Henrissat B."/>
            <person name="Kuo A."/>
            <person name="Liang C."/>
            <person name="Lipzen A."/>
            <person name="Lutzoni F."/>
            <person name="Magnuson J."/>
            <person name="Mondo S."/>
            <person name="Nolan M."/>
            <person name="Ohm R."/>
            <person name="Pangilinan J."/>
            <person name="Park H.-J."/>
            <person name="Ramirez L."/>
            <person name="Alfaro M."/>
            <person name="Sun H."/>
            <person name="Tritt A."/>
            <person name="Yoshinaga Y."/>
            <person name="Zwiers L.-H."/>
            <person name="Turgeon B."/>
            <person name="Goodwin S."/>
            <person name="Spatafora J."/>
            <person name="Crous P."/>
            <person name="Grigoriev I."/>
        </authorList>
    </citation>
    <scope>NUCLEOTIDE SEQUENCE</scope>
    <source>
        <strain evidence="1">CBS 269.34</strain>
    </source>
</reference>
<gene>
    <name evidence="1" type="ORF">BU16DRAFT_539439</name>
</gene>
<keyword evidence="2" id="KW-1185">Reference proteome</keyword>
<dbReference type="EMBL" id="MU004189">
    <property type="protein sequence ID" value="KAF2495487.1"/>
    <property type="molecule type" value="Genomic_DNA"/>
</dbReference>
<name>A0A6A6QWU7_9PEZI</name>
<evidence type="ECO:0000313" key="2">
    <source>
        <dbReference type="Proteomes" id="UP000799750"/>
    </source>
</evidence>
<dbReference type="Proteomes" id="UP000799750">
    <property type="component" value="Unassembled WGS sequence"/>
</dbReference>
<dbReference type="OrthoDB" id="5304511at2759"/>